<dbReference type="EMBL" id="NBII01000005">
    <property type="protein sequence ID" value="PAV18372.1"/>
    <property type="molecule type" value="Genomic_DNA"/>
</dbReference>
<protein>
    <submittedName>
        <fullName evidence="4">Caleosin domain-containing</fullName>
    </submittedName>
</protein>
<keyword evidence="3" id="KW-0812">Transmembrane</keyword>
<comment type="caution">
    <text evidence="4">The sequence shown here is derived from an EMBL/GenBank/DDBJ whole genome shotgun (WGS) entry which is preliminary data.</text>
</comment>
<feature type="transmembrane region" description="Helical" evidence="3">
    <location>
        <begin position="302"/>
        <end position="319"/>
    </location>
</feature>
<dbReference type="PANTHER" id="PTHR31495:SF0">
    <property type="entry name" value="BINDING PROTEIN CALEOSIN, PUTATIVE (AFU_ORTHOLOGUE AFUA_5G13750)-RELATED"/>
    <property type="match status" value="1"/>
</dbReference>
<evidence type="ECO:0000313" key="5">
    <source>
        <dbReference type="Proteomes" id="UP000217199"/>
    </source>
</evidence>
<accession>A0A286UFH3</accession>
<reference evidence="4 5" key="1">
    <citation type="journal article" date="2017" name="Mol. Ecol.">
        <title>Comparative and population genomic landscape of Phellinus noxius: A hypervariable fungus causing root rot in trees.</title>
        <authorList>
            <person name="Chung C.L."/>
            <person name="Lee T.J."/>
            <person name="Akiba M."/>
            <person name="Lee H.H."/>
            <person name="Kuo T.H."/>
            <person name="Liu D."/>
            <person name="Ke H.M."/>
            <person name="Yokoi T."/>
            <person name="Roa M.B."/>
            <person name="Lu M.J."/>
            <person name="Chang Y.Y."/>
            <person name="Ann P.J."/>
            <person name="Tsai J.N."/>
            <person name="Chen C.Y."/>
            <person name="Tzean S.S."/>
            <person name="Ota Y."/>
            <person name="Hattori T."/>
            <person name="Sahashi N."/>
            <person name="Liou R.F."/>
            <person name="Kikuchi T."/>
            <person name="Tsai I.J."/>
        </authorList>
    </citation>
    <scope>NUCLEOTIDE SEQUENCE [LARGE SCALE GENOMIC DNA]</scope>
    <source>
        <strain evidence="4 5">FFPRI411160</strain>
    </source>
</reference>
<keyword evidence="5" id="KW-1185">Reference proteome</keyword>
<name>A0A286UFH3_9AGAM</name>
<comment type="similarity">
    <text evidence="1">Belongs to the caleosin family.</text>
</comment>
<dbReference type="PANTHER" id="PTHR31495">
    <property type="entry name" value="PEROXYGENASE 3-RELATED"/>
    <property type="match status" value="1"/>
</dbReference>
<dbReference type="AlphaFoldDB" id="A0A286UFH3"/>
<feature type="region of interest" description="Disordered" evidence="2">
    <location>
        <begin position="45"/>
        <end position="79"/>
    </location>
</feature>
<evidence type="ECO:0000313" key="4">
    <source>
        <dbReference type="EMBL" id="PAV18372.1"/>
    </source>
</evidence>
<dbReference type="InterPro" id="IPR007736">
    <property type="entry name" value="Caleosin-related"/>
</dbReference>
<dbReference type="Pfam" id="PF05042">
    <property type="entry name" value="Caleosin"/>
    <property type="match status" value="1"/>
</dbReference>
<gene>
    <name evidence="4" type="ORF">PNOK_0521400</name>
</gene>
<organism evidence="4 5">
    <name type="scientific">Pyrrhoderma noxium</name>
    <dbReference type="NCBI Taxonomy" id="2282107"/>
    <lineage>
        <taxon>Eukaryota</taxon>
        <taxon>Fungi</taxon>
        <taxon>Dikarya</taxon>
        <taxon>Basidiomycota</taxon>
        <taxon>Agaricomycotina</taxon>
        <taxon>Agaricomycetes</taxon>
        <taxon>Hymenochaetales</taxon>
        <taxon>Hymenochaetaceae</taxon>
        <taxon>Pyrrhoderma</taxon>
    </lineage>
</organism>
<dbReference type="Proteomes" id="UP000217199">
    <property type="component" value="Unassembled WGS sequence"/>
</dbReference>
<evidence type="ECO:0000256" key="2">
    <source>
        <dbReference type="SAM" id="MobiDB-lite"/>
    </source>
</evidence>
<dbReference type="GO" id="GO:0004497">
    <property type="term" value="F:monooxygenase activity"/>
    <property type="evidence" value="ECO:0007669"/>
    <property type="project" value="TreeGrafter"/>
</dbReference>
<sequence length="363" mass="39790">MTSLLKSVPGTETLSERLVNVTNENLLGGIENAGNTVSQIFKKPESGSDIVQESSSEPSSYAEAASTPTTKTGPSTILGPVMDTGQKGVTLLQDTSSLIEENTRDKGISSMTGIITGTADMTGAAVTSAINASIETSGKVFQPVKSGLKAVEVLESLGEGIDNLNGLSMDAVKQVNISTRKAMNMGGTIPTFFDSDADGIVKLEDTRKGLISLGLQDDYANYAAYALHLIFSFSTSNSWIPSLDRTFPVNISKMNNTRWGKNWGTYERVSWCFDINIETFFEGEESTGLQKWKKMLKKSRQYFGFLMLIFEWGTTWPFYMPTLMPDAKDLPYMKDMGRVVRMLILPTIMTDYRVSQAPKSDKT</sequence>
<evidence type="ECO:0000256" key="3">
    <source>
        <dbReference type="SAM" id="Phobius"/>
    </source>
</evidence>
<dbReference type="GO" id="GO:0005509">
    <property type="term" value="F:calcium ion binding"/>
    <property type="evidence" value="ECO:0007669"/>
    <property type="project" value="TreeGrafter"/>
</dbReference>
<proteinExistence type="inferred from homology"/>
<dbReference type="OrthoDB" id="640742at2759"/>
<dbReference type="InParanoid" id="A0A286UFH3"/>
<keyword evidence="3" id="KW-0472">Membrane</keyword>
<feature type="compositionally biased region" description="Low complexity" evidence="2">
    <location>
        <begin position="53"/>
        <end position="70"/>
    </location>
</feature>
<evidence type="ECO:0000256" key="1">
    <source>
        <dbReference type="ARBA" id="ARBA00006765"/>
    </source>
</evidence>
<keyword evidence="3" id="KW-1133">Transmembrane helix</keyword>